<dbReference type="Proteomes" id="UP000518752">
    <property type="component" value="Unassembled WGS sequence"/>
</dbReference>
<dbReference type="EMBL" id="JAACJN010000095">
    <property type="protein sequence ID" value="KAF5375777.1"/>
    <property type="molecule type" value="Genomic_DNA"/>
</dbReference>
<dbReference type="AlphaFoldDB" id="A0A8H5H2Z5"/>
<reference evidence="1 2" key="1">
    <citation type="journal article" date="2020" name="ISME J.">
        <title>Uncovering the hidden diversity of litter-decomposition mechanisms in mushroom-forming fungi.</title>
        <authorList>
            <person name="Floudas D."/>
            <person name="Bentzer J."/>
            <person name="Ahren D."/>
            <person name="Johansson T."/>
            <person name="Persson P."/>
            <person name="Tunlid A."/>
        </authorList>
    </citation>
    <scope>NUCLEOTIDE SEQUENCE [LARGE SCALE GENOMIC DNA]</scope>
    <source>
        <strain evidence="1 2">CBS 406.79</strain>
    </source>
</reference>
<organism evidence="1 2">
    <name type="scientific">Collybiopsis confluens</name>
    <dbReference type="NCBI Taxonomy" id="2823264"/>
    <lineage>
        <taxon>Eukaryota</taxon>
        <taxon>Fungi</taxon>
        <taxon>Dikarya</taxon>
        <taxon>Basidiomycota</taxon>
        <taxon>Agaricomycotina</taxon>
        <taxon>Agaricomycetes</taxon>
        <taxon>Agaricomycetidae</taxon>
        <taxon>Agaricales</taxon>
        <taxon>Marasmiineae</taxon>
        <taxon>Omphalotaceae</taxon>
        <taxon>Collybiopsis</taxon>
    </lineage>
</organism>
<name>A0A8H5H2Z5_9AGAR</name>
<gene>
    <name evidence="1" type="ORF">D9757_008971</name>
</gene>
<protein>
    <submittedName>
        <fullName evidence="1">Uncharacterized protein</fullName>
    </submittedName>
</protein>
<sequence>MEMTEEVPLSESNTRPSTDWAQFAENTPEETATKAQKKFWIHTGLRLLIKWARTLDRQYMLGASEQKKGFQHTTELSKLLLERTCLYAERGLSPTS</sequence>
<evidence type="ECO:0000313" key="1">
    <source>
        <dbReference type="EMBL" id="KAF5375777.1"/>
    </source>
</evidence>
<evidence type="ECO:0000313" key="2">
    <source>
        <dbReference type="Proteomes" id="UP000518752"/>
    </source>
</evidence>
<proteinExistence type="predicted"/>
<accession>A0A8H5H2Z5</accession>
<keyword evidence="2" id="KW-1185">Reference proteome</keyword>
<comment type="caution">
    <text evidence="1">The sequence shown here is derived from an EMBL/GenBank/DDBJ whole genome shotgun (WGS) entry which is preliminary data.</text>
</comment>